<evidence type="ECO:0000313" key="14">
    <source>
        <dbReference type="EMBL" id="PRZ44064.1"/>
    </source>
</evidence>
<evidence type="ECO:0000256" key="4">
    <source>
        <dbReference type="ARBA" id="ARBA00022692"/>
    </source>
</evidence>
<keyword evidence="15" id="KW-1185">Reference proteome</keyword>
<evidence type="ECO:0000256" key="7">
    <source>
        <dbReference type="ARBA" id="ARBA00023136"/>
    </source>
</evidence>
<name>A0A2T1A679_9ACTN</name>
<keyword evidence="3" id="KW-1003">Cell membrane</keyword>
<keyword evidence="6" id="KW-0805">Transcription regulation</keyword>
<evidence type="ECO:0000256" key="6">
    <source>
        <dbReference type="ARBA" id="ARBA00023015"/>
    </source>
</evidence>
<proteinExistence type="predicted"/>
<evidence type="ECO:0000256" key="8">
    <source>
        <dbReference type="ARBA" id="ARBA00023163"/>
    </source>
</evidence>
<keyword evidence="8" id="KW-0804">Transcription</keyword>
<dbReference type="GO" id="GO:0005886">
    <property type="term" value="C:plasma membrane"/>
    <property type="evidence" value="ECO:0007669"/>
    <property type="project" value="UniProtKB-SubCell"/>
</dbReference>
<keyword evidence="5 11" id="KW-1133">Transmembrane helix</keyword>
<dbReference type="InterPro" id="IPR018764">
    <property type="entry name" value="RskA_C"/>
</dbReference>
<evidence type="ECO:0000313" key="15">
    <source>
        <dbReference type="Proteomes" id="UP000237752"/>
    </source>
</evidence>
<evidence type="ECO:0000256" key="11">
    <source>
        <dbReference type="SAM" id="Phobius"/>
    </source>
</evidence>
<evidence type="ECO:0000256" key="3">
    <source>
        <dbReference type="ARBA" id="ARBA00022475"/>
    </source>
</evidence>
<dbReference type="GO" id="GO:0006417">
    <property type="term" value="P:regulation of translation"/>
    <property type="evidence" value="ECO:0007669"/>
    <property type="project" value="TreeGrafter"/>
</dbReference>
<evidence type="ECO:0000256" key="5">
    <source>
        <dbReference type="ARBA" id="ARBA00022989"/>
    </source>
</evidence>
<sequence length="247" mass="25482">MPDLHDFTGAYVVDALDEDERASFEAHLENCPDCVAEVRSLRDALGELSDSTAVAPPPELRASVLGAITHEAQPQSVTQEPSLPDNVTPLRARPSRRWLWPATAAACAVIAIGGTGWGFAQHRDATKNADRISAITTVLGGSDTVTVSGPIGSSGNASIVYSKAEQKLLLIGNDIPAPPDHKTYQLWMISPQGAATSAGTFAPDSGGHVLLQASGDVAGTAQMGISVEPAGGSAQPTKGAILAVMPL</sequence>
<keyword evidence="7 11" id="KW-0472">Membrane</keyword>
<dbReference type="InterPro" id="IPR041916">
    <property type="entry name" value="Anti_sigma_zinc_sf"/>
</dbReference>
<evidence type="ECO:0000256" key="2">
    <source>
        <dbReference type="ARBA" id="ARBA00004236"/>
    </source>
</evidence>
<reference evidence="14 15" key="1">
    <citation type="submission" date="2018-03" db="EMBL/GenBank/DDBJ databases">
        <title>Genomic Encyclopedia of Archaeal and Bacterial Type Strains, Phase II (KMG-II): from individual species to whole genera.</title>
        <authorList>
            <person name="Goeker M."/>
        </authorList>
    </citation>
    <scope>NUCLEOTIDE SEQUENCE [LARGE SCALE GENOMIC DNA]</scope>
    <source>
        <strain evidence="14 15">DSM 100065</strain>
    </source>
</reference>
<dbReference type="Proteomes" id="UP000237752">
    <property type="component" value="Unassembled WGS sequence"/>
</dbReference>
<gene>
    <name evidence="14" type="ORF">CLV47_101188</name>
</gene>
<dbReference type="RefSeq" id="WP_170110896.1">
    <property type="nucleotide sequence ID" value="NZ_PVUE01000001.1"/>
</dbReference>
<dbReference type="InterPro" id="IPR051474">
    <property type="entry name" value="Anti-sigma-K/W_factor"/>
</dbReference>
<dbReference type="EMBL" id="PVUE01000001">
    <property type="protein sequence ID" value="PRZ44064.1"/>
    <property type="molecule type" value="Genomic_DNA"/>
</dbReference>
<accession>A0A2T1A679</accession>
<dbReference type="GO" id="GO:0016989">
    <property type="term" value="F:sigma factor antagonist activity"/>
    <property type="evidence" value="ECO:0007669"/>
    <property type="project" value="TreeGrafter"/>
</dbReference>
<dbReference type="Pfam" id="PF10099">
    <property type="entry name" value="RskA_C"/>
    <property type="match status" value="1"/>
</dbReference>
<protein>
    <recommendedName>
        <fullName evidence="10">Regulator of SigK</fullName>
    </recommendedName>
    <alternativeName>
        <fullName evidence="9">Sigma-K anti-sigma factor RskA</fullName>
    </alternativeName>
</protein>
<dbReference type="Gene3D" id="1.10.10.1320">
    <property type="entry name" value="Anti-sigma factor, zinc-finger domain"/>
    <property type="match status" value="1"/>
</dbReference>
<feature type="transmembrane region" description="Helical" evidence="11">
    <location>
        <begin position="98"/>
        <end position="120"/>
    </location>
</feature>
<dbReference type="AlphaFoldDB" id="A0A2T1A679"/>
<evidence type="ECO:0000259" key="13">
    <source>
        <dbReference type="Pfam" id="PF13490"/>
    </source>
</evidence>
<dbReference type="PANTHER" id="PTHR37461">
    <property type="entry name" value="ANTI-SIGMA-K FACTOR RSKA"/>
    <property type="match status" value="1"/>
</dbReference>
<evidence type="ECO:0000256" key="10">
    <source>
        <dbReference type="ARBA" id="ARBA00030803"/>
    </source>
</evidence>
<keyword evidence="4 11" id="KW-0812">Transmembrane</keyword>
<organism evidence="14 15">
    <name type="scientific">Antricoccus suffuscus</name>
    <dbReference type="NCBI Taxonomy" id="1629062"/>
    <lineage>
        <taxon>Bacteria</taxon>
        <taxon>Bacillati</taxon>
        <taxon>Actinomycetota</taxon>
        <taxon>Actinomycetes</taxon>
        <taxon>Geodermatophilales</taxon>
        <taxon>Antricoccaceae</taxon>
        <taxon>Antricoccus</taxon>
    </lineage>
</organism>
<comment type="caution">
    <text evidence="14">The sequence shown here is derived from an EMBL/GenBank/DDBJ whole genome shotgun (WGS) entry which is preliminary data.</text>
</comment>
<dbReference type="Pfam" id="PF13490">
    <property type="entry name" value="zf-HC2"/>
    <property type="match status" value="1"/>
</dbReference>
<evidence type="ECO:0000256" key="9">
    <source>
        <dbReference type="ARBA" id="ARBA00029829"/>
    </source>
</evidence>
<dbReference type="PANTHER" id="PTHR37461:SF1">
    <property type="entry name" value="ANTI-SIGMA-K FACTOR RSKA"/>
    <property type="match status" value="1"/>
</dbReference>
<evidence type="ECO:0000256" key="1">
    <source>
        <dbReference type="ARBA" id="ARBA00004167"/>
    </source>
</evidence>
<evidence type="ECO:0000259" key="12">
    <source>
        <dbReference type="Pfam" id="PF10099"/>
    </source>
</evidence>
<feature type="domain" description="Anti-sigma K factor RskA C-terminal" evidence="12">
    <location>
        <begin position="101"/>
        <end position="240"/>
    </location>
</feature>
<feature type="domain" description="Putative zinc-finger" evidence="13">
    <location>
        <begin position="9"/>
        <end position="34"/>
    </location>
</feature>
<dbReference type="InterPro" id="IPR027383">
    <property type="entry name" value="Znf_put"/>
</dbReference>
<comment type="subcellular location">
    <subcellularLocation>
        <location evidence="2">Cell membrane</location>
    </subcellularLocation>
    <subcellularLocation>
        <location evidence="1">Membrane</location>
        <topology evidence="1">Single-pass membrane protein</topology>
    </subcellularLocation>
</comment>